<dbReference type="SUPFAM" id="SSF54211">
    <property type="entry name" value="Ribosomal protein S5 domain 2-like"/>
    <property type="match status" value="1"/>
</dbReference>
<evidence type="ECO:0000256" key="2">
    <source>
        <dbReference type="ARBA" id="ARBA00006566"/>
    </source>
</evidence>
<dbReference type="PANTHER" id="PTHR10457">
    <property type="entry name" value="MEVALONATE KINASE/GALACTOKINASE"/>
    <property type="match status" value="1"/>
</dbReference>
<keyword evidence="5" id="KW-0808">Transferase</keyword>
<keyword evidence="9" id="KW-0752">Steroid biosynthesis</keyword>
<name>A0AAE8N0C1_9PEZI</name>
<dbReference type="AlphaFoldDB" id="A0AAE8N0C1"/>
<evidence type="ECO:0000256" key="14">
    <source>
        <dbReference type="ARBA" id="ARBA00029590"/>
    </source>
</evidence>
<comment type="catalytic activity">
    <reaction evidence="15">
        <text>alpha-D-galactose + ATP = alpha-D-galactose 1-phosphate + ADP + H(+)</text>
        <dbReference type="Rhea" id="RHEA:13553"/>
        <dbReference type="ChEBI" id="CHEBI:15378"/>
        <dbReference type="ChEBI" id="CHEBI:28061"/>
        <dbReference type="ChEBI" id="CHEBI:30616"/>
        <dbReference type="ChEBI" id="CHEBI:58336"/>
        <dbReference type="ChEBI" id="CHEBI:456216"/>
        <dbReference type="EC" id="2.7.1.6"/>
    </reaction>
    <physiologicalReaction direction="left-to-right" evidence="15">
        <dbReference type="Rhea" id="RHEA:13554"/>
    </physiologicalReaction>
</comment>
<evidence type="ECO:0000256" key="4">
    <source>
        <dbReference type="ARBA" id="ARBA00019487"/>
    </source>
</evidence>
<protein>
    <recommendedName>
        <fullName evidence="4">Galactokinase</fullName>
        <ecNumber evidence="3">2.7.1.6</ecNumber>
    </recommendedName>
    <alternativeName>
        <fullName evidence="14">Galactose kinase</fullName>
    </alternativeName>
</protein>
<dbReference type="InterPro" id="IPR020568">
    <property type="entry name" value="Ribosomal_Su5_D2-typ_SF"/>
</dbReference>
<evidence type="ECO:0000256" key="3">
    <source>
        <dbReference type="ARBA" id="ARBA00012315"/>
    </source>
</evidence>
<evidence type="ECO:0000259" key="18">
    <source>
        <dbReference type="Pfam" id="PF10509"/>
    </source>
</evidence>
<evidence type="ECO:0000256" key="1">
    <source>
        <dbReference type="ARBA" id="ARBA00004947"/>
    </source>
</evidence>
<dbReference type="Gene3D" id="3.30.230.10">
    <property type="match status" value="1"/>
</dbReference>
<evidence type="ECO:0000256" key="7">
    <source>
        <dbReference type="ARBA" id="ARBA00022777"/>
    </source>
</evidence>
<keyword evidence="9" id="KW-0756">Sterol biosynthesis</keyword>
<evidence type="ECO:0000256" key="9">
    <source>
        <dbReference type="ARBA" id="ARBA00023011"/>
    </source>
</evidence>
<dbReference type="Pfam" id="PF08544">
    <property type="entry name" value="GHMP_kinases_C"/>
    <property type="match status" value="1"/>
</dbReference>
<keyword evidence="12" id="KW-0443">Lipid metabolism</keyword>
<comment type="similarity">
    <text evidence="2">Belongs to the GHMP kinase family. GalK subfamily.</text>
</comment>
<dbReference type="InterPro" id="IPR006206">
    <property type="entry name" value="Mevalonate/galactokinase"/>
</dbReference>
<evidence type="ECO:0000256" key="11">
    <source>
        <dbReference type="ARBA" id="ARBA00023166"/>
    </source>
</evidence>
<dbReference type="Pfam" id="PF00288">
    <property type="entry name" value="GHMP_kinases_N"/>
    <property type="match status" value="1"/>
</dbReference>
<dbReference type="GO" id="GO:0016126">
    <property type="term" value="P:sterol biosynthetic process"/>
    <property type="evidence" value="ECO:0007669"/>
    <property type="project" value="UniProtKB-KW"/>
</dbReference>
<dbReference type="InterPro" id="IPR036554">
    <property type="entry name" value="GHMP_kinase_C_sf"/>
</dbReference>
<dbReference type="InterPro" id="IPR000705">
    <property type="entry name" value="Galactokinase"/>
</dbReference>
<keyword evidence="12" id="KW-0753">Steroid metabolism</keyword>
<dbReference type="InterPro" id="IPR006203">
    <property type="entry name" value="GHMP_knse_ATP-bd_CS"/>
</dbReference>
<evidence type="ECO:0000256" key="10">
    <source>
        <dbReference type="ARBA" id="ARBA00023144"/>
    </source>
</evidence>
<feature type="domain" description="GHMP kinase N-terminal" evidence="16">
    <location>
        <begin position="134"/>
        <end position="226"/>
    </location>
</feature>
<dbReference type="PRINTS" id="PR00473">
    <property type="entry name" value="GALCTOKINASE"/>
</dbReference>
<dbReference type="NCBIfam" id="TIGR00131">
    <property type="entry name" value="gal_kin"/>
    <property type="match status" value="1"/>
</dbReference>
<keyword evidence="20" id="KW-1185">Reference proteome</keyword>
<dbReference type="GO" id="GO:0005829">
    <property type="term" value="C:cytosol"/>
    <property type="evidence" value="ECO:0007669"/>
    <property type="project" value="TreeGrafter"/>
</dbReference>
<dbReference type="Gene3D" id="3.30.70.3170">
    <property type="match status" value="1"/>
</dbReference>
<dbReference type="GO" id="GO:0006012">
    <property type="term" value="P:galactose metabolic process"/>
    <property type="evidence" value="ECO:0007669"/>
    <property type="project" value="UniProtKB-KW"/>
</dbReference>
<keyword evidence="9" id="KW-0444">Lipid biosynthesis</keyword>
<evidence type="ECO:0000313" key="19">
    <source>
        <dbReference type="EMBL" id="SPO03995.1"/>
    </source>
</evidence>
<dbReference type="GO" id="GO:0004335">
    <property type="term" value="F:galactokinase activity"/>
    <property type="evidence" value="ECO:0007669"/>
    <property type="project" value="UniProtKB-EC"/>
</dbReference>
<dbReference type="InterPro" id="IPR014721">
    <property type="entry name" value="Ribsml_uS5_D2-typ_fold_subgr"/>
</dbReference>
<dbReference type="PROSITE" id="PS00106">
    <property type="entry name" value="GALACTOKINASE"/>
    <property type="match status" value="1"/>
</dbReference>
<dbReference type="PRINTS" id="PR00959">
    <property type="entry name" value="MEVGALKINASE"/>
</dbReference>
<reference evidence="19" key="1">
    <citation type="submission" date="2018-03" db="EMBL/GenBank/DDBJ databases">
        <authorList>
            <person name="Guldener U."/>
        </authorList>
    </citation>
    <scope>NUCLEOTIDE SEQUENCE</scope>
</reference>
<accession>A0AAE8N0C1</accession>
<evidence type="ECO:0000256" key="8">
    <source>
        <dbReference type="ARBA" id="ARBA00022840"/>
    </source>
</evidence>
<organism evidence="19 20">
    <name type="scientific">Cephalotrichum gorgonifer</name>
    <dbReference type="NCBI Taxonomy" id="2041049"/>
    <lineage>
        <taxon>Eukaryota</taxon>
        <taxon>Fungi</taxon>
        <taxon>Dikarya</taxon>
        <taxon>Ascomycota</taxon>
        <taxon>Pezizomycotina</taxon>
        <taxon>Sordariomycetes</taxon>
        <taxon>Hypocreomycetidae</taxon>
        <taxon>Microascales</taxon>
        <taxon>Microascaceae</taxon>
        <taxon>Cephalotrichum</taxon>
    </lineage>
</organism>
<dbReference type="PIRSF" id="PIRSF000530">
    <property type="entry name" value="Galactokinase"/>
    <property type="match status" value="1"/>
</dbReference>
<keyword evidence="13" id="KW-0119">Carbohydrate metabolism</keyword>
<comment type="caution">
    <text evidence="19">The sequence shown here is derived from an EMBL/GenBank/DDBJ whole genome shotgun (WGS) entry which is preliminary data.</text>
</comment>
<dbReference type="PROSITE" id="PS00627">
    <property type="entry name" value="GHMP_KINASES_ATP"/>
    <property type="match status" value="1"/>
</dbReference>
<dbReference type="PANTHER" id="PTHR10457:SF7">
    <property type="entry name" value="GALACTOKINASE-RELATED"/>
    <property type="match status" value="1"/>
</dbReference>
<feature type="domain" description="GHMP kinase C-terminal" evidence="17">
    <location>
        <begin position="428"/>
        <end position="499"/>
    </location>
</feature>
<dbReference type="Pfam" id="PF10509">
    <property type="entry name" value="GalKase_gal_bdg"/>
    <property type="match status" value="1"/>
</dbReference>
<evidence type="ECO:0000256" key="6">
    <source>
        <dbReference type="ARBA" id="ARBA00022741"/>
    </source>
</evidence>
<gene>
    <name evidence="19" type="ORF">DNG_06678</name>
</gene>
<dbReference type="Gene3D" id="1.20.1440.340">
    <property type="match status" value="1"/>
</dbReference>
<dbReference type="InterPro" id="IPR019741">
    <property type="entry name" value="Galactokinase_CS"/>
</dbReference>
<dbReference type="EC" id="2.7.1.6" evidence="3"/>
<dbReference type="EMBL" id="ONZQ02000009">
    <property type="protein sequence ID" value="SPO03995.1"/>
    <property type="molecule type" value="Genomic_DNA"/>
</dbReference>
<keyword evidence="11" id="KW-1207">Sterol metabolism</keyword>
<evidence type="ECO:0000313" key="20">
    <source>
        <dbReference type="Proteomes" id="UP001187682"/>
    </source>
</evidence>
<keyword evidence="6" id="KW-0547">Nucleotide-binding</keyword>
<evidence type="ECO:0000256" key="15">
    <source>
        <dbReference type="ARBA" id="ARBA00049538"/>
    </source>
</evidence>
<keyword evidence="8" id="KW-0067">ATP-binding</keyword>
<dbReference type="FunFam" id="3.30.230.10:FF:000056">
    <property type="entry name" value="GAL1p Galactokinase"/>
    <property type="match status" value="1"/>
</dbReference>
<dbReference type="SUPFAM" id="SSF55060">
    <property type="entry name" value="GHMP Kinase, C-terminal domain"/>
    <property type="match status" value="1"/>
</dbReference>
<evidence type="ECO:0000259" key="16">
    <source>
        <dbReference type="Pfam" id="PF00288"/>
    </source>
</evidence>
<dbReference type="Proteomes" id="UP001187682">
    <property type="component" value="Unassembled WGS sequence"/>
</dbReference>
<dbReference type="InterPro" id="IPR006204">
    <property type="entry name" value="GHMP_kinase_N_dom"/>
</dbReference>
<dbReference type="InterPro" id="IPR019539">
    <property type="entry name" value="GalKase_N"/>
</dbReference>
<evidence type="ECO:0000256" key="12">
    <source>
        <dbReference type="ARBA" id="ARBA00023221"/>
    </source>
</evidence>
<dbReference type="GO" id="GO:0000411">
    <property type="term" value="P:positive regulation of transcription by galactose"/>
    <property type="evidence" value="ECO:0007669"/>
    <property type="project" value="UniProtKB-ARBA"/>
</dbReference>
<feature type="domain" description="Galactokinase N-terminal" evidence="18">
    <location>
        <begin position="34"/>
        <end position="81"/>
    </location>
</feature>
<evidence type="ECO:0000259" key="17">
    <source>
        <dbReference type="Pfam" id="PF08544"/>
    </source>
</evidence>
<keyword evidence="7 19" id="KW-0418">Kinase</keyword>
<evidence type="ECO:0000256" key="13">
    <source>
        <dbReference type="ARBA" id="ARBA00023277"/>
    </source>
</evidence>
<dbReference type="GO" id="GO:0005524">
    <property type="term" value="F:ATP binding"/>
    <property type="evidence" value="ECO:0007669"/>
    <property type="project" value="UniProtKB-KW"/>
</dbReference>
<dbReference type="FunFam" id="1.20.1440.340:FF:000003">
    <property type="entry name" value="GAL1p Galactokinase"/>
    <property type="match status" value="1"/>
</dbReference>
<proteinExistence type="inferred from homology"/>
<evidence type="ECO:0000256" key="5">
    <source>
        <dbReference type="ARBA" id="ARBA00022679"/>
    </source>
</evidence>
<comment type="pathway">
    <text evidence="1">Carbohydrate metabolism; galactose metabolism.</text>
</comment>
<keyword evidence="10" id="KW-0299">Galactose metabolism</keyword>
<sequence length="533" mass="56421">MSADLVPRATSLSDIYHPEDVPAQAPRWTALTAAFEARYGHAPAFVSRAPGRVNIIGEHIDYSLYPVLPMAISADAILAVSYTPADPSSARTTFRIEIANLLGDKFPPATFDVPIEGDVEIVAADHHWGNYFKCGLSGALELLRRKAGGKAGVRPADMRVMMDGSVPVGGGLSSSAAFTTASALAVMFANGVTEVDKTELTELAIVSERGVGVNSGGMDQSASVFSTKHSALLVDFVPSLTVTPISFPATSPALTFLIAQSFVTSEKKITAPIHYNLRVAECSLAAAYLNAASNPAGTVLPADNSPLAISLRSFATAHLASNNGGDGSSPLESLIKTVEETLTKEEGYTREEIASVLGLSVPDLEARYMSKFPVRADRFRLRQRALHVFREARRVESFMRLLSNASSTTSSAVDALGGTPPDTSALNTALGDLLNETQASCRDMYECSCPEIDTICDVARRAGSYGSRLTGAGWGGSTVHLVAADKVEDVKAALRREYYDEIGITGSKLDEALVVSKPGSGTCLAVMSDFQSQ</sequence>
<dbReference type="InterPro" id="IPR013750">
    <property type="entry name" value="GHMP_kinase_C_dom"/>
</dbReference>